<sequence length="104" mass="11855">MEVNGLRRRIHSSLRREVSQDADIADLLHKTQQIRQLTSVIHETVEAQTELLDDAHKELAHIQGGMEAMAAGIKEARRYIMAHPKRSICTMVLVMLALLYVILR</sequence>
<evidence type="ECO:0000313" key="3">
    <source>
        <dbReference type="Proteomes" id="UP000002488"/>
    </source>
</evidence>
<dbReference type="EMBL" id="ACGJ01002558">
    <property type="protein sequence ID" value="EES99663.1"/>
    <property type="molecule type" value="Genomic_DNA"/>
</dbReference>
<name>C6LWF2_GIAIB</name>
<proteinExistence type="predicted"/>
<dbReference type="VEuPathDB" id="GiardiaDB:GL50581_3110"/>
<keyword evidence="1" id="KW-0472">Membrane</keyword>
<dbReference type="Proteomes" id="UP000002488">
    <property type="component" value="Unassembled WGS sequence"/>
</dbReference>
<evidence type="ECO:0008006" key="4">
    <source>
        <dbReference type="Google" id="ProtNLM"/>
    </source>
</evidence>
<organism evidence="2 3">
    <name type="scientific">Giardia intestinalis (strain ATCC 50581 / GS clone H7)</name>
    <name type="common">Giardia lamblia</name>
    <dbReference type="NCBI Taxonomy" id="598745"/>
    <lineage>
        <taxon>Eukaryota</taxon>
        <taxon>Metamonada</taxon>
        <taxon>Diplomonadida</taxon>
        <taxon>Hexamitidae</taxon>
        <taxon>Giardiinae</taxon>
        <taxon>Giardia</taxon>
    </lineage>
</organism>
<evidence type="ECO:0000256" key="1">
    <source>
        <dbReference type="SAM" id="Phobius"/>
    </source>
</evidence>
<accession>C6LWF2</accession>
<keyword evidence="1" id="KW-0812">Transmembrane</keyword>
<dbReference type="SUPFAM" id="SSF58038">
    <property type="entry name" value="SNARE fusion complex"/>
    <property type="match status" value="1"/>
</dbReference>
<comment type="caution">
    <text evidence="2">The sequence shown here is derived from an EMBL/GenBank/DDBJ whole genome shotgun (WGS) entry which is preliminary data.</text>
</comment>
<gene>
    <name evidence="2" type="ORF">GL50581_3110</name>
</gene>
<protein>
    <recommendedName>
        <fullName evidence="4">t-SNARE coiled-coil homology domain-containing protein</fullName>
    </recommendedName>
</protein>
<evidence type="ECO:0000313" key="2">
    <source>
        <dbReference type="EMBL" id="EES99663.1"/>
    </source>
</evidence>
<feature type="transmembrane region" description="Helical" evidence="1">
    <location>
        <begin position="87"/>
        <end position="103"/>
    </location>
</feature>
<reference evidence="2 3" key="1">
    <citation type="journal article" date="2009" name="PLoS Pathog.">
        <title>Draft genome sequencing of giardia intestinalis assemblage B isolate GS: is human giardiasis caused by two different species?</title>
        <authorList>
            <person name="Franzen O."/>
            <person name="Jerlstrom-Hultqvist J."/>
            <person name="Castro E."/>
            <person name="Sherwood E."/>
            <person name="Ankarklev J."/>
            <person name="Reiner D.S."/>
            <person name="Palm D."/>
            <person name="Andersson J.O."/>
            <person name="Andersson B."/>
            <person name="Svard S.G."/>
        </authorList>
    </citation>
    <scope>NUCLEOTIDE SEQUENCE [LARGE SCALE GENOMIC DNA]</scope>
    <source>
        <strain evidence="3">ATCC 50581 / GS clone H7</strain>
    </source>
</reference>
<keyword evidence="1" id="KW-1133">Transmembrane helix</keyword>
<dbReference type="AlphaFoldDB" id="C6LWF2"/>
<dbReference type="Gene3D" id="1.20.5.110">
    <property type="match status" value="1"/>
</dbReference>